<reference evidence="3 4" key="1">
    <citation type="submission" date="2015-08" db="EMBL/GenBank/DDBJ databases">
        <title>Emmonsia species relationships and genome sequence.</title>
        <authorList>
            <person name="Cuomo C.A."/>
            <person name="Schwartz I.S."/>
            <person name="Kenyon C."/>
            <person name="De Hoog G.S."/>
            <person name="Govender N.P."/>
            <person name="Botha A."/>
            <person name="Moreno L."/>
            <person name="De Vries M."/>
            <person name="Munoz J.F."/>
            <person name="Stielow J.B."/>
        </authorList>
    </citation>
    <scope>NUCLEOTIDE SEQUENCE [LARGE SCALE GENOMIC DNA]</scope>
    <source>
        <strain evidence="3 4">EI222</strain>
    </source>
</reference>
<feature type="compositionally biased region" description="Basic and acidic residues" evidence="1">
    <location>
        <begin position="12"/>
        <end position="21"/>
    </location>
</feature>
<dbReference type="EMBL" id="LGTZ01001548">
    <property type="protein sequence ID" value="OJD21106.1"/>
    <property type="molecule type" value="Genomic_DNA"/>
</dbReference>
<comment type="caution">
    <text evidence="3">The sequence shown here is derived from an EMBL/GenBank/DDBJ whole genome shotgun (WGS) entry which is preliminary data.</text>
</comment>
<feature type="compositionally biased region" description="Polar residues" evidence="1">
    <location>
        <begin position="47"/>
        <end position="57"/>
    </location>
</feature>
<feature type="compositionally biased region" description="Low complexity" evidence="1">
    <location>
        <begin position="58"/>
        <end position="70"/>
    </location>
</feature>
<keyword evidence="2" id="KW-0812">Transmembrane</keyword>
<dbReference type="Proteomes" id="UP000242791">
    <property type="component" value="Unassembled WGS sequence"/>
</dbReference>
<evidence type="ECO:0000313" key="3">
    <source>
        <dbReference type="EMBL" id="OJD21106.1"/>
    </source>
</evidence>
<protein>
    <submittedName>
        <fullName evidence="3">Uncharacterized protein</fullName>
    </submittedName>
</protein>
<sequence>MTVTSSKVRRRGIPDDRDRVGDNTALDGPSPTSPDCPSSPVDREGQQSRASNRSQAKTCTSRPSSSPTPSLAGPQNPPSQYLYAFEMLTKIYGERSAFRLKSSNIIKAIKAGDALVRDDAVDFLRLYCSEWQNPEAWRQQVMDMPQTSESNLAKFLQLSRCAESILSCSKIDRVKLRMTQLLLYHYYRLFYEEMKDSKEAGSKTRSTLTIDFLLRQLNLEEWEQMNEAKRARCRASFHSHKRMGKRWSILVAYLGCGLLLICSNEVVKLMYVVAHDSFNAS</sequence>
<feature type="transmembrane region" description="Helical" evidence="2">
    <location>
        <begin position="250"/>
        <end position="274"/>
    </location>
</feature>
<evidence type="ECO:0000256" key="2">
    <source>
        <dbReference type="SAM" id="Phobius"/>
    </source>
</evidence>
<dbReference type="VEuPathDB" id="FungiDB:ACJ73_07553"/>
<name>A0A1J9PYY4_9EURO</name>
<organism evidence="3 4">
    <name type="scientific">Blastomyces percursus</name>
    <dbReference type="NCBI Taxonomy" id="1658174"/>
    <lineage>
        <taxon>Eukaryota</taxon>
        <taxon>Fungi</taxon>
        <taxon>Dikarya</taxon>
        <taxon>Ascomycota</taxon>
        <taxon>Pezizomycotina</taxon>
        <taxon>Eurotiomycetes</taxon>
        <taxon>Eurotiomycetidae</taxon>
        <taxon>Onygenales</taxon>
        <taxon>Ajellomycetaceae</taxon>
        <taxon>Blastomyces</taxon>
    </lineage>
</organism>
<keyword evidence="2" id="KW-0472">Membrane</keyword>
<dbReference type="OrthoDB" id="4468425at2759"/>
<proteinExistence type="predicted"/>
<feature type="compositionally biased region" description="Low complexity" evidence="1">
    <location>
        <begin position="29"/>
        <end position="40"/>
    </location>
</feature>
<keyword evidence="4" id="KW-1185">Reference proteome</keyword>
<feature type="region of interest" description="Disordered" evidence="1">
    <location>
        <begin position="1"/>
        <end position="76"/>
    </location>
</feature>
<evidence type="ECO:0000313" key="4">
    <source>
        <dbReference type="Proteomes" id="UP000242791"/>
    </source>
</evidence>
<dbReference type="AlphaFoldDB" id="A0A1J9PYY4"/>
<gene>
    <name evidence="3" type="ORF">ACJ73_07553</name>
</gene>
<evidence type="ECO:0000256" key="1">
    <source>
        <dbReference type="SAM" id="MobiDB-lite"/>
    </source>
</evidence>
<accession>A0A1J9PYY4</accession>
<keyword evidence="2" id="KW-1133">Transmembrane helix</keyword>